<feature type="compositionally biased region" description="Basic and acidic residues" evidence="1">
    <location>
        <begin position="9"/>
        <end position="28"/>
    </location>
</feature>
<feature type="region of interest" description="Disordered" evidence="1">
    <location>
        <begin position="153"/>
        <end position="200"/>
    </location>
</feature>
<dbReference type="EMBL" id="ANJA01001211">
    <property type="protein sequence ID" value="ETO78383.1"/>
    <property type="molecule type" value="Genomic_DNA"/>
</dbReference>
<evidence type="ECO:0000313" key="3">
    <source>
        <dbReference type="Proteomes" id="UP000028582"/>
    </source>
</evidence>
<name>A0A081AHM2_PHYNI</name>
<dbReference type="AlphaFoldDB" id="A0A081AHM2"/>
<reference evidence="2 3" key="1">
    <citation type="submission" date="2013-11" db="EMBL/GenBank/DDBJ databases">
        <title>The Genome Sequence of Phytophthora parasitica P1976.</title>
        <authorList>
            <consortium name="The Broad Institute Genomics Platform"/>
            <person name="Russ C."/>
            <person name="Tyler B."/>
            <person name="Panabieres F."/>
            <person name="Shan W."/>
            <person name="Tripathy S."/>
            <person name="Grunwald N."/>
            <person name="Machado M."/>
            <person name="Johnson C.S."/>
            <person name="Walker B."/>
            <person name="Young S."/>
            <person name="Zeng Q."/>
            <person name="Gargeya S."/>
            <person name="Fitzgerald M."/>
            <person name="Haas B."/>
            <person name="Abouelleil A."/>
            <person name="Allen A.W."/>
            <person name="Alvarado L."/>
            <person name="Arachchi H.M."/>
            <person name="Berlin A.M."/>
            <person name="Chapman S.B."/>
            <person name="Gainer-Dewar J."/>
            <person name="Goldberg J."/>
            <person name="Griggs A."/>
            <person name="Gujja S."/>
            <person name="Hansen M."/>
            <person name="Howarth C."/>
            <person name="Imamovic A."/>
            <person name="Ireland A."/>
            <person name="Larimer J."/>
            <person name="McCowan C."/>
            <person name="Murphy C."/>
            <person name="Pearson M."/>
            <person name="Poon T.W."/>
            <person name="Priest M."/>
            <person name="Roberts A."/>
            <person name="Saif S."/>
            <person name="Shea T."/>
            <person name="Sisk P."/>
            <person name="Sykes S."/>
            <person name="Wortman J."/>
            <person name="Nusbaum C."/>
            <person name="Birren B."/>
        </authorList>
    </citation>
    <scope>NUCLEOTIDE SEQUENCE [LARGE SCALE GENOMIC DNA]</scope>
    <source>
        <strain evidence="2 3">P1976</strain>
    </source>
</reference>
<proteinExistence type="predicted"/>
<protein>
    <submittedName>
        <fullName evidence="2">Uncharacterized protein</fullName>
    </submittedName>
</protein>
<sequence length="200" mass="22444">MRSFAGRLEGLEKSQSKFEENLDAEGNKRGGKSKSYDAPMTPTVNSSSDDNFEVIDNRRSTSGSTSLATQYRCPTYSVSSADPAEDRHVELVDCTTPASAHDQNTNDYDQVAAANDRDNATHYRRLLMQQRGLLTLVRIAPRRDVLTRNMIDDEAQSDDEHTDNAIIDLSDSEYEGRIGDPDYDESEIQVVDADWTQRSR</sequence>
<organism evidence="2 3">
    <name type="scientific">Phytophthora nicotianae P1976</name>
    <dbReference type="NCBI Taxonomy" id="1317066"/>
    <lineage>
        <taxon>Eukaryota</taxon>
        <taxon>Sar</taxon>
        <taxon>Stramenopiles</taxon>
        <taxon>Oomycota</taxon>
        <taxon>Peronosporomycetes</taxon>
        <taxon>Peronosporales</taxon>
        <taxon>Peronosporaceae</taxon>
        <taxon>Phytophthora</taxon>
    </lineage>
</organism>
<gene>
    <name evidence="2" type="ORF">F444_06634</name>
</gene>
<dbReference type="OrthoDB" id="10674311at2759"/>
<evidence type="ECO:0000313" key="2">
    <source>
        <dbReference type="EMBL" id="ETO78383.1"/>
    </source>
</evidence>
<feature type="region of interest" description="Disordered" evidence="1">
    <location>
        <begin position="1"/>
        <end position="66"/>
    </location>
</feature>
<dbReference type="Proteomes" id="UP000028582">
    <property type="component" value="Unassembled WGS sequence"/>
</dbReference>
<accession>A0A081AHM2</accession>
<evidence type="ECO:0000256" key="1">
    <source>
        <dbReference type="SAM" id="MobiDB-lite"/>
    </source>
</evidence>
<comment type="caution">
    <text evidence="2">The sequence shown here is derived from an EMBL/GenBank/DDBJ whole genome shotgun (WGS) entry which is preliminary data.</text>
</comment>